<gene>
    <name evidence="1" type="ORF">LX87_03696</name>
</gene>
<dbReference type="RefSeq" id="WP_111629719.1">
    <property type="nucleotide sequence ID" value="NZ_QLMC01000004.1"/>
</dbReference>
<organism evidence="1 2">
    <name type="scientific">Larkinella arboricola</name>
    <dbReference type="NCBI Taxonomy" id="643671"/>
    <lineage>
        <taxon>Bacteria</taxon>
        <taxon>Pseudomonadati</taxon>
        <taxon>Bacteroidota</taxon>
        <taxon>Cytophagia</taxon>
        <taxon>Cytophagales</taxon>
        <taxon>Spirosomataceae</taxon>
        <taxon>Larkinella</taxon>
    </lineage>
</organism>
<proteinExistence type="predicted"/>
<keyword evidence="2" id="KW-1185">Reference proteome</keyword>
<dbReference type="OrthoDB" id="947646at2"/>
<protein>
    <submittedName>
        <fullName evidence="1">Uncharacterized protein</fullName>
    </submittedName>
</protein>
<accession>A0A327WW69</accession>
<dbReference type="Proteomes" id="UP000248790">
    <property type="component" value="Unassembled WGS sequence"/>
</dbReference>
<comment type="caution">
    <text evidence="1">The sequence shown here is derived from an EMBL/GenBank/DDBJ whole genome shotgun (WGS) entry which is preliminary data.</text>
</comment>
<reference evidence="1 2" key="1">
    <citation type="submission" date="2018-06" db="EMBL/GenBank/DDBJ databases">
        <title>Genomic Encyclopedia of Archaeal and Bacterial Type Strains, Phase II (KMG-II): from individual species to whole genera.</title>
        <authorList>
            <person name="Goeker M."/>
        </authorList>
    </citation>
    <scope>NUCLEOTIDE SEQUENCE [LARGE SCALE GENOMIC DNA]</scope>
    <source>
        <strain evidence="1 2">DSM 21851</strain>
    </source>
</reference>
<name>A0A327WW69_LARAB</name>
<dbReference type="EMBL" id="QLMC01000004">
    <property type="protein sequence ID" value="RAJ95946.1"/>
    <property type="molecule type" value="Genomic_DNA"/>
</dbReference>
<dbReference type="AlphaFoldDB" id="A0A327WW69"/>
<evidence type="ECO:0000313" key="1">
    <source>
        <dbReference type="EMBL" id="RAJ95946.1"/>
    </source>
</evidence>
<sequence>MKLKDISDAIQHGIDLLKGDDKLDKVYRSDNTLPDEQSAREALVRAKERLFAVNSWSDISSITANFSLHDAQGQPKPEGQPAVGDYIKIVLPAPPLENWVQVTQLSEENDWAEFVVRPCADPNDKSSETQHFFTEEATSTFRVELEGNTVTASEIGQNERANNQEQAGDRSAINTVVAGTGWLFYQSIQWKTLTDYLVGL</sequence>
<evidence type="ECO:0000313" key="2">
    <source>
        <dbReference type="Proteomes" id="UP000248790"/>
    </source>
</evidence>